<dbReference type="InterPro" id="IPR013249">
    <property type="entry name" value="RNA_pol_sigma70_r4_t2"/>
</dbReference>
<comment type="caution">
    <text evidence="7">The sequence shown here is derived from an EMBL/GenBank/DDBJ whole genome shotgun (WGS) entry which is preliminary data.</text>
</comment>
<dbReference type="InterPro" id="IPR036388">
    <property type="entry name" value="WH-like_DNA-bd_sf"/>
</dbReference>
<dbReference type="AlphaFoldDB" id="A0A4Q0PE99"/>
<dbReference type="PANTHER" id="PTHR43133:SF51">
    <property type="entry name" value="RNA POLYMERASE SIGMA FACTOR"/>
    <property type="match status" value="1"/>
</dbReference>
<evidence type="ECO:0000313" key="8">
    <source>
        <dbReference type="Proteomes" id="UP000289238"/>
    </source>
</evidence>
<dbReference type="Proteomes" id="UP000289238">
    <property type="component" value="Unassembled WGS sequence"/>
</dbReference>
<dbReference type="InterPro" id="IPR007627">
    <property type="entry name" value="RNA_pol_sigma70_r2"/>
</dbReference>
<dbReference type="SUPFAM" id="SSF88946">
    <property type="entry name" value="Sigma2 domain of RNA polymerase sigma factors"/>
    <property type="match status" value="1"/>
</dbReference>
<dbReference type="InterPro" id="IPR039425">
    <property type="entry name" value="RNA_pol_sigma-70-like"/>
</dbReference>
<dbReference type="InterPro" id="IPR013324">
    <property type="entry name" value="RNA_pol_sigma_r3/r4-like"/>
</dbReference>
<dbReference type="OrthoDB" id="9785675at2"/>
<evidence type="ECO:0000256" key="3">
    <source>
        <dbReference type="ARBA" id="ARBA00023082"/>
    </source>
</evidence>
<organism evidence="7 8">
    <name type="scientific">Leeuwenhoekiella aequorea</name>
    <dbReference type="NCBI Taxonomy" id="283736"/>
    <lineage>
        <taxon>Bacteria</taxon>
        <taxon>Pseudomonadati</taxon>
        <taxon>Bacteroidota</taxon>
        <taxon>Flavobacteriia</taxon>
        <taxon>Flavobacteriales</taxon>
        <taxon>Flavobacteriaceae</taxon>
        <taxon>Leeuwenhoekiella</taxon>
    </lineage>
</organism>
<dbReference type="RefSeq" id="WP_128756512.1">
    <property type="nucleotide sequence ID" value="NZ_QOVM01000001.1"/>
</dbReference>
<dbReference type="SUPFAM" id="SSF88659">
    <property type="entry name" value="Sigma3 and sigma4 domains of RNA polymerase sigma factors"/>
    <property type="match status" value="1"/>
</dbReference>
<gene>
    <name evidence="7" type="ORF">DSM00_592</name>
</gene>
<feature type="domain" description="RNA polymerase sigma-70 region 2" evidence="5">
    <location>
        <begin position="27"/>
        <end position="93"/>
    </location>
</feature>
<proteinExistence type="inferred from homology"/>
<evidence type="ECO:0000256" key="1">
    <source>
        <dbReference type="ARBA" id="ARBA00010641"/>
    </source>
</evidence>
<dbReference type="PANTHER" id="PTHR43133">
    <property type="entry name" value="RNA POLYMERASE ECF-TYPE SIGMA FACTO"/>
    <property type="match status" value="1"/>
</dbReference>
<sequence length="185" mass="21841">MELDQNLIDLKISEAKQGSQSAYNYLLNSHWNLVYSFQLKRTQDDFKAEEITIQTFSKAFNQLSTYDNKYKFSTWLVTISKNLHIDLLRKETRAEKRLHKEFKLNSVVDKNPTAEDSLITEQNLSELLAHIKKLKPHYQEVINLRYFQEMSYKEMANSLDEPLSNVKVKLLRARRLLSDLIEKTP</sequence>
<name>A0A4Q0PE99_9FLAO</name>
<keyword evidence="8" id="KW-1185">Reference proteome</keyword>
<evidence type="ECO:0000313" key="7">
    <source>
        <dbReference type="EMBL" id="RXG24796.1"/>
    </source>
</evidence>
<evidence type="ECO:0000259" key="5">
    <source>
        <dbReference type="Pfam" id="PF04542"/>
    </source>
</evidence>
<feature type="domain" description="RNA polymerase sigma factor 70 region 4 type 2" evidence="6">
    <location>
        <begin position="126"/>
        <end position="177"/>
    </location>
</feature>
<dbReference type="Pfam" id="PF08281">
    <property type="entry name" value="Sigma70_r4_2"/>
    <property type="match status" value="1"/>
</dbReference>
<dbReference type="InterPro" id="IPR013325">
    <property type="entry name" value="RNA_pol_sigma_r2"/>
</dbReference>
<comment type="similarity">
    <text evidence="1">Belongs to the sigma-70 factor family. ECF subfamily.</text>
</comment>
<evidence type="ECO:0000256" key="2">
    <source>
        <dbReference type="ARBA" id="ARBA00023015"/>
    </source>
</evidence>
<dbReference type="CDD" id="cd06171">
    <property type="entry name" value="Sigma70_r4"/>
    <property type="match status" value="1"/>
</dbReference>
<dbReference type="Gene3D" id="1.10.10.10">
    <property type="entry name" value="Winged helix-like DNA-binding domain superfamily/Winged helix DNA-binding domain"/>
    <property type="match status" value="1"/>
</dbReference>
<dbReference type="GO" id="GO:0003677">
    <property type="term" value="F:DNA binding"/>
    <property type="evidence" value="ECO:0007669"/>
    <property type="project" value="InterPro"/>
</dbReference>
<accession>A0A4Q0PE99</accession>
<keyword evidence="2" id="KW-0805">Transcription regulation</keyword>
<dbReference type="NCBIfam" id="TIGR02937">
    <property type="entry name" value="sigma70-ECF"/>
    <property type="match status" value="1"/>
</dbReference>
<evidence type="ECO:0000259" key="6">
    <source>
        <dbReference type="Pfam" id="PF08281"/>
    </source>
</evidence>
<dbReference type="InterPro" id="IPR014284">
    <property type="entry name" value="RNA_pol_sigma-70_dom"/>
</dbReference>
<reference evidence="7 8" key="1">
    <citation type="submission" date="2018-07" db="EMBL/GenBank/DDBJ databases">
        <title>Leeuwenhoekiella genomics.</title>
        <authorList>
            <person name="Tahon G."/>
            <person name="Willems A."/>
        </authorList>
    </citation>
    <scope>NUCLEOTIDE SEQUENCE [LARGE SCALE GENOMIC DNA]</scope>
    <source>
        <strain evidence="7 8">LMG 22550</strain>
    </source>
</reference>
<protein>
    <submittedName>
        <fullName evidence="7">RNA polymerase sigma-70 factor (ECF subfamily)</fullName>
    </submittedName>
</protein>
<dbReference type="GO" id="GO:0016987">
    <property type="term" value="F:sigma factor activity"/>
    <property type="evidence" value="ECO:0007669"/>
    <property type="project" value="UniProtKB-KW"/>
</dbReference>
<dbReference type="GO" id="GO:0006352">
    <property type="term" value="P:DNA-templated transcription initiation"/>
    <property type="evidence" value="ECO:0007669"/>
    <property type="project" value="InterPro"/>
</dbReference>
<keyword evidence="3" id="KW-0731">Sigma factor</keyword>
<dbReference type="EMBL" id="QOVM01000001">
    <property type="protein sequence ID" value="RXG24796.1"/>
    <property type="molecule type" value="Genomic_DNA"/>
</dbReference>
<dbReference type="Gene3D" id="1.10.1740.10">
    <property type="match status" value="1"/>
</dbReference>
<dbReference type="Pfam" id="PF04542">
    <property type="entry name" value="Sigma70_r2"/>
    <property type="match status" value="1"/>
</dbReference>
<evidence type="ECO:0000256" key="4">
    <source>
        <dbReference type="ARBA" id="ARBA00023163"/>
    </source>
</evidence>
<keyword evidence="4" id="KW-0804">Transcription</keyword>